<name>A0ABX7F918_9RHOB</name>
<evidence type="ECO:0000313" key="2">
    <source>
        <dbReference type="Proteomes" id="UP000596387"/>
    </source>
</evidence>
<dbReference type="Proteomes" id="UP000596387">
    <property type="component" value="Chromosome"/>
</dbReference>
<dbReference type="RefSeq" id="WP_023851704.1">
    <property type="nucleotide sequence ID" value="NZ_CP047166.1"/>
</dbReference>
<protein>
    <submittedName>
        <fullName evidence="1">Uncharacterized protein</fullName>
    </submittedName>
</protein>
<organism evidence="1 2">
    <name type="scientific">Ponticoccus alexandrii</name>
    <dbReference type="NCBI Taxonomy" id="1943633"/>
    <lineage>
        <taxon>Bacteria</taxon>
        <taxon>Pseudomonadati</taxon>
        <taxon>Pseudomonadota</taxon>
        <taxon>Alphaproteobacteria</taxon>
        <taxon>Rhodobacterales</taxon>
        <taxon>Roseobacteraceae</taxon>
        <taxon>Ponticoccus</taxon>
    </lineage>
</organism>
<reference evidence="1 2" key="1">
    <citation type="submission" date="2019-12" db="EMBL/GenBank/DDBJ databases">
        <title>Complete Genome Sequence of a Quorum-Sensing Bacterium,Rhodobacteraceae bacterium C31, Isolated from a marine microalgae symbiotic bacteria.</title>
        <authorList>
            <person name="Zhang Y."/>
        </authorList>
    </citation>
    <scope>NUCLEOTIDE SEQUENCE [LARGE SCALE GENOMIC DNA]</scope>
    <source>
        <strain evidence="1 2">C31</strain>
    </source>
</reference>
<dbReference type="EMBL" id="CP047166">
    <property type="protein sequence ID" value="QRF67040.1"/>
    <property type="molecule type" value="Genomic_DNA"/>
</dbReference>
<proteinExistence type="predicted"/>
<evidence type="ECO:0000313" key="1">
    <source>
        <dbReference type="EMBL" id="QRF67040.1"/>
    </source>
</evidence>
<accession>A0ABX7F918</accession>
<gene>
    <name evidence="1" type="ORF">GQA70_12380</name>
</gene>
<sequence>MAEIEGFAARAAGMPATAPVDVAALSAIFARRIELAERIEASVPGEVSFGIALDLAGRVEALLGKLHGDFPGLRQAEDLDAIPEGFRGFLAAVITDWRGHRLFGLEAPPP</sequence>
<keyword evidence="2" id="KW-1185">Reference proteome</keyword>